<accession>A0A6A3GFM7</accession>
<name>A0A6A3GFM7_9STRA</name>
<evidence type="ECO:0000313" key="1">
    <source>
        <dbReference type="EMBL" id="KAE8956339.1"/>
    </source>
</evidence>
<evidence type="ECO:0000313" key="2">
    <source>
        <dbReference type="EMBL" id="KAE8956408.1"/>
    </source>
</evidence>
<reference evidence="3 4" key="1">
    <citation type="submission" date="2018-09" db="EMBL/GenBank/DDBJ databases">
        <title>Genomic investigation of the strawberry pathogen Phytophthora fragariae indicates pathogenicity is determined by transcriptional variation in three key races.</title>
        <authorList>
            <person name="Adams T.M."/>
            <person name="Armitage A.D."/>
            <person name="Sobczyk M.K."/>
            <person name="Bates H.J."/>
            <person name="Dunwell J.M."/>
            <person name="Nellist C.F."/>
            <person name="Harrison R.J."/>
        </authorList>
    </citation>
    <scope>NUCLEOTIDE SEQUENCE [LARGE SCALE GENOMIC DNA]</scope>
    <source>
        <strain evidence="1 3">SCRP249</strain>
        <strain evidence="2 4">SCRP324</strain>
    </source>
</reference>
<dbReference type="EMBL" id="QXFV01008645">
    <property type="protein sequence ID" value="KAE8956339.1"/>
    <property type="molecule type" value="Genomic_DNA"/>
</dbReference>
<proteinExistence type="predicted"/>
<dbReference type="Proteomes" id="UP000435112">
    <property type="component" value="Unassembled WGS sequence"/>
</dbReference>
<dbReference type="AlphaFoldDB" id="A0A6A3GFM7"/>
<dbReference type="Proteomes" id="UP000429607">
    <property type="component" value="Unassembled WGS sequence"/>
</dbReference>
<feature type="non-terminal residue" evidence="1">
    <location>
        <position position="46"/>
    </location>
</feature>
<gene>
    <name evidence="1" type="ORF">PR001_g31766</name>
    <name evidence="2" type="ORF">PR002_g31481</name>
</gene>
<organism evidence="1 3">
    <name type="scientific">Phytophthora rubi</name>
    <dbReference type="NCBI Taxonomy" id="129364"/>
    <lineage>
        <taxon>Eukaryota</taxon>
        <taxon>Sar</taxon>
        <taxon>Stramenopiles</taxon>
        <taxon>Oomycota</taxon>
        <taxon>Peronosporomycetes</taxon>
        <taxon>Peronosporales</taxon>
        <taxon>Peronosporaceae</taxon>
        <taxon>Phytophthora</taxon>
    </lineage>
</organism>
<sequence>MAPTPSNQTAGASPAYQLQGFDDLADKVESGYAGMPVTPKATTSLY</sequence>
<evidence type="ECO:0000313" key="4">
    <source>
        <dbReference type="Proteomes" id="UP000435112"/>
    </source>
</evidence>
<dbReference type="EMBL" id="QXFU01008503">
    <property type="protein sequence ID" value="KAE8956408.1"/>
    <property type="molecule type" value="Genomic_DNA"/>
</dbReference>
<comment type="caution">
    <text evidence="1">The sequence shown here is derived from an EMBL/GenBank/DDBJ whole genome shotgun (WGS) entry which is preliminary data.</text>
</comment>
<evidence type="ECO:0000313" key="3">
    <source>
        <dbReference type="Proteomes" id="UP000429607"/>
    </source>
</evidence>
<protein>
    <submittedName>
        <fullName evidence="1">Uncharacterized protein</fullName>
    </submittedName>
</protein>